<evidence type="ECO:0000256" key="4">
    <source>
        <dbReference type="ARBA" id="ARBA00022694"/>
    </source>
</evidence>
<dbReference type="eggNOG" id="COG2519">
    <property type="taxonomic scope" value="Bacteria"/>
</dbReference>
<protein>
    <recommendedName>
        <fullName evidence="5">tRNA (adenine(58)-N(1))-methyltransferase TrmI</fullName>
        <ecNumber evidence="5">2.1.1.220</ecNumber>
    </recommendedName>
</protein>
<comment type="similarity">
    <text evidence="5">Belongs to the class I-like SAM-binding methyltransferase superfamily. TRM61 family.</text>
</comment>
<evidence type="ECO:0000256" key="5">
    <source>
        <dbReference type="PIRNR" id="PIRNR017269"/>
    </source>
</evidence>
<dbReference type="PIRSF" id="PIRSF017269">
    <property type="entry name" value="GCD14"/>
    <property type="match status" value="1"/>
</dbReference>
<dbReference type="PANTHER" id="PTHR12133:SF1">
    <property type="entry name" value="TRNA (ADENINE(58)-N(1))-METHYLTRANSFERASE, MITOCHONDRIAL"/>
    <property type="match status" value="1"/>
</dbReference>
<dbReference type="GO" id="GO:0031515">
    <property type="term" value="C:tRNA (m1A) methyltransferase complex"/>
    <property type="evidence" value="ECO:0007669"/>
    <property type="project" value="UniProtKB-UniRule"/>
</dbReference>
<dbReference type="GO" id="GO:0160107">
    <property type="term" value="F:tRNA (adenine(58)-N1)-methyltransferase activity"/>
    <property type="evidence" value="ECO:0007669"/>
    <property type="project" value="UniProtKB-EC"/>
</dbReference>
<comment type="subunit">
    <text evidence="5">Homotetramer composed of a dimer of dimers.</text>
</comment>
<dbReference type="FunFam" id="3.10.330.20:FF:000003">
    <property type="entry name" value="tRNA (Adenine(58)-N(1))-methyltransferase, mitochondrial isoform X1"/>
    <property type="match status" value="1"/>
</dbReference>
<evidence type="ECO:0000256" key="1">
    <source>
        <dbReference type="ARBA" id="ARBA00022603"/>
    </source>
</evidence>
<feature type="domain" description="tRNA (adenine(58)-N(1))-methyltransferase catalytic subunit TRM61 C-terminal" evidence="7">
    <location>
        <begin position="73"/>
        <end position="231"/>
    </location>
</feature>
<name>A0A0T5XBL1_9BACT</name>
<proteinExistence type="inferred from homology"/>
<dbReference type="Pfam" id="PF08704">
    <property type="entry name" value="GCD14"/>
    <property type="match status" value="1"/>
</dbReference>
<comment type="catalytic activity">
    <reaction evidence="5">
        <text>adenosine(58) in tRNA + S-adenosyl-L-methionine = N(1)-methyladenosine(58) in tRNA + S-adenosyl-L-homocysteine + H(+)</text>
        <dbReference type="Rhea" id="RHEA:43152"/>
        <dbReference type="Rhea" id="RHEA-COMP:10365"/>
        <dbReference type="Rhea" id="RHEA-COMP:10366"/>
        <dbReference type="ChEBI" id="CHEBI:15378"/>
        <dbReference type="ChEBI" id="CHEBI:57856"/>
        <dbReference type="ChEBI" id="CHEBI:59789"/>
        <dbReference type="ChEBI" id="CHEBI:74411"/>
        <dbReference type="ChEBI" id="CHEBI:74491"/>
        <dbReference type="EC" id="2.1.1.220"/>
    </reaction>
</comment>
<comment type="function">
    <text evidence="5">Catalyzes the S-adenosyl-L-methionine-dependent formation of N(1)-methyladenine at position 58 (m1A58) in tRNA.</text>
</comment>
<accession>A0A0T5XBL1</accession>
<dbReference type="STRING" id="592015.HMPREF1705_02993"/>
<dbReference type="PROSITE" id="PS51620">
    <property type="entry name" value="SAM_TRM61"/>
    <property type="match status" value="1"/>
</dbReference>
<feature type="binding site" evidence="6">
    <location>
        <position position="173"/>
    </location>
    <ligand>
        <name>S-adenosyl-L-methionine</name>
        <dbReference type="ChEBI" id="CHEBI:59789"/>
    </ligand>
</feature>
<dbReference type="Gene3D" id="3.40.50.150">
    <property type="entry name" value="Vaccinia Virus protein VP39"/>
    <property type="match status" value="1"/>
</dbReference>
<dbReference type="EC" id="2.1.1.220" evidence="5"/>
<dbReference type="GO" id="GO:0030488">
    <property type="term" value="P:tRNA methylation"/>
    <property type="evidence" value="ECO:0007669"/>
    <property type="project" value="InterPro"/>
</dbReference>
<evidence type="ECO:0000313" key="9">
    <source>
        <dbReference type="Proteomes" id="UP000005273"/>
    </source>
</evidence>
<dbReference type="Proteomes" id="UP000005273">
    <property type="component" value="Unassembled WGS sequence"/>
</dbReference>
<keyword evidence="4 5" id="KW-0819">tRNA processing</keyword>
<evidence type="ECO:0000256" key="3">
    <source>
        <dbReference type="ARBA" id="ARBA00022691"/>
    </source>
</evidence>
<keyword evidence="1 5" id="KW-0489">Methyltransferase</keyword>
<dbReference type="EMBL" id="ACJX03000001">
    <property type="protein sequence ID" value="KRT35744.1"/>
    <property type="molecule type" value="Genomic_DNA"/>
</dbReference>
<dbReference type="InterPro" id="IPR029063">
    <property type="entry name" value="SAM-dependent_MTases_sf"/>
</dbReference>
<evidence type="ECO:0000259" key="7">
    <source>
        <dbReference type="Pfam" id="PF08704"/>
    </source>
</evidence>
<dbReference type="CDD" id="cd02440">
    <property type="entry name" value="AdoMet_MTases"/>
    <property type="match status" value="1"/>
</dbReference>
<dbReference type="InterPro" id="IPR049470">
    <property type="entry name" value="TRM61_C"/>
</dbReference>
<dbReference type="Gene3D" id="3.10.330.20">
    <property type="match status" value="1"/>
</dbReference>
<keyword evidence="2 5" id="KW-0808">Transferase</keyword>
<reference evidence="9" key="1">
    <citation type="submission" date="2012-09" db="EMBL/GenBank/DDBJ databases">
        <authorList>
            <person name="Weinstock G."/>
            <person name="Sodergren E."/>
            <person name="Clifton S."/>
            <person name="Fulton L."/>
            <person name="Fulton B."/>
            <person name="Courtney L."/>
            <person name="Fronick C."/>
            <person name="Harrison M."/>
            <person name="Strong C."/>
            <person name="Farmer C."/>
            <person name="Delehaunty K."/>
            <person name="Markovic C."/>
            <person name="Hall O."/>
            <person name="Minx P."/>
            <person name="Tomlinson C."/>
            <person name="Mitreva M."/>
            <person name="Nelson J."/>
            <person name="Hou S."/>
            <person name="Wollam A."/>
            <person name="Pepin K.H."/>
            <person name="Johnson M."/>
            <person name="Bhonagiri V."/>
            <person name="Nash W.E."/>
            <person name="Suruliraj S."/>
            <person name="Warren W."/>
            <person name="Chinwalla A."/>
            <person name="Mardis E.R."/>
            <person name="Wilson R.K."/>
        </authorList>
    </citation>
    <scope>NUCLEOTIDE SEQUENCE [LARGE SCALE GENOMIC DNA]</scope>
    <source>
        <strain evidence="9">OS1</strain>
    </source>
</reference>
<keyword evidence="9" id="KW-1185">Reference proteome</keyword>
<dbReference type="InterPro" id="IPR014816">
    <property type="entry name" value="tRNA_MeTrfase_Gcd14"/>
</dbReference>
<evidence type="ECO:0000256" key="6">
    <source>
        <dbReference type="PIRSR" id="PIRSR017269-1"/>
    </source>
</evidence>
<keyword evidence="3 5" id="KW-0949">S-adenosyl-L-methionine</keyword>
<dbReference type="SUPFAM" id="SSF53335">
    <property type="entry name" value="S-adenosyl-L-methionine-dependent methyltransferases"/>
    <property type="match status" value="1"/>
</dbReference>
<comment type="caution">
    <text evidence="8">The sequence shown here is derived from an EMBL/GenBank/DDBJ whole genome shotgun (WGS) entry which is preliminary data.</text>
</comment>
<sequence>MPMIDSGSLVFLSSAEKKDTFLISLEEGGKLETRLGVILHEDVMRAGFGGRVRSHNGNLFYITKPSLGEYLRRIKRRTQIVFPKEAGYILLQLDVKPGARVLECGTGSGGMTSVFAHFVGDEGRVYSYDERDEFVELARRNCKRWKVDHRVEFKTRNISEGFDEVNVDALFLDLPDPWNYLNQARNALALGRRMGALLPTFNQIERFLRALQEKGFIDVEVIEIFHRNLKTDPNRLRPEDRMIGHTGYLIFATSVTDFDGGV</sequence>
<feature type="binding site" evidence="6">
    <location>
        <position position="129"/>
    </location>
    <ligand>
        <name>S-adenosyl-L-methionine</name>
        <dbReference type="ChEBI" id="CHEBI:59789"/>
    </ligand>
</feature>
<dbReference type="AlphaFoldDB" id="A0A0T5XBL1"/>
<organism evidence="8 9">
    <name type="scientific">Acetomicrobium hydrogeniformans ATCC BAA-1850</name>
    <dbReference type="NCBI Taxonomy" id="592015"/>
    <lineage>
        <taxon>Bacteria</taxon>
        <taxon>Thermotogati</taxon>
        <taxon>Synergistota</taxon>
        <taxon>Synergistia</taxon>
        <taxon>Synergistales</taxon>
        <taxon>Acetomicrobiaceae</taxon>
        <taxon>Acetomicrobium</taxon>
    </lineage>
</organism>
<gene>
    <name evidence="8" type="ORF">HMPREF1705_02993</name>
</gene>
<evidence type="ECO:0000256" key="2">
    <source>
        <dbReference type="ARBA" id="ARBA00022679"/>
    </source>
</evidence>
<dbReference type="PANTHER" id="PTHR12133">
    <property type="entry name" value="TRNA (ADENINE(58)-N(1))-METHYLTRANSFERASE"/>
    <property type="match status" value="1"/>
</dbReference>
<evidence type="ECO:0000313" key="8">
    <source>
        <dbReference type="EMBL" id="KRT35744.1"/>
    </source>
</evidence>